<sequence>MAMKGISLGLHRISRALEGVPQKWDAIHVAGTNGKGTTCTYLSALCKSFGISNGLFTSPYLIEPRDAIKINGTPVAQDVYADVNRKILADDQARLSQDAAQEALSLFEVTTLIAFGVFSRADVQMGIVEVGLGGRLDSTNALRRKSVTVITKIGLDHQAFLGNTLPEIAKEKAGIMMAGVPCVVDGSNPPEVLEVFRQHAASVSAPLHLTTSQPGLLETLYDSELMPHQAQNMACAIAAFQLAYPHLNLSVEKALPILKVVSHLGRLSWLNVEAKHPSRKEKPILIDGAHNPQSAETLSTYVERRLREADKPVTWIVSVSKQDGKDAAGMLRTLLRPGDNVACVGFSRRETMPWVEPLPLETLREMASNAGAKEVFESKDGLEEATRWAVETAKGGPVVLTGSLYLVGDAYRILSFPMLSEFPPITRQQWRRLHSTREHTTSVEAMTSTAAPTNLIVVCCHGIWTGGPTNGRAESEWLIADFQTGETPTFVEHIKAGLTALRDGYPASALVFSGGPTRKETPLSEAESYANLAAANAYFGILPPPSSSSPPCPSPFSSSSPPITSLIHTDTLALDSYHNILHSLLLFRRLYATYPQTLTIVSHAFKRPRIVDGHCAAIGFSLDQVRYVGIDPPGMKGAADAADAAGSVSTTAAASEEEKNEEDDKGNEGSSGNGSKAGAIAGVKHAADEWTVDPHGVGPSLSGKRRARNPWGLADTLFASEEERIQSGLVTRFVDGHETLVEDAKRPWA</sequence>
<evidence type="ECO:0000256" key="6">
    <source>
        <dbReference type="ARBA" id="ARBA00022842"/>
    </source>
</evidence>
<keyword evidence="5" id="KW-0067">ATP-binding</keyword>
<dbReference type="InterPro" id="IPR036615">
    <property type="entry name" value="Mur_ligase_C_dom_sf"/>
</dbReference>
<evidence type="ECO:0008006" key="10">
    <source>
        <dbReference type="Google" id="ProtNLM"/>
    </source>
</evidence>
<dbReference type="GO" id="GO:0008841">
    <property type="term" value="F:dihydrofolate synthase activity"/>
    <property type="evidence" value="ECO:0007669"/>
    <property type="project" value="TreeGrafter"/>
</dbReference>
<dbReference type="InterPro" id="IPR001645">
    <property type="entry name" value="Folylpolyglutamate_synth"/>
</dbReference>
<protein>
    <recommendedName>
        <fullName evidence="10">Dihydrofolate synthetase</fullName>
    </recommendedName>
</protein>
<feature type="compositionally biased region" description="Low complexity" evidence="7">
    <location>
        <begin position="668"/>
        <end position="682"/>
    </location>
</feature>
<dbReference type="GO" id="GO:0005739">
    <property type="term" value="C:mitochondrion"/>
    <property type="evidence" value="ECO:0007669"/>
    <property type="project" value="TreeGrafter"/>
</dbReference>
<dbReference type="GO" id="GO:0005524">
    <property type="term" value="F:ATP binding"/>
    <property type="evidence" value="ECO:0007669"/>
    <property type="project" value="UniProtKB-KW"/>
</dbReference>
<evidence type="ECO:0000256" key="2">
    <source>
        <dbReference type="ARBA" id="ARBA00022598"/>
    </source>
</evidence>
<keyword evidence="2" id="KW-0436">Ligase</keyword>
<dbReference type="PANTHER" id="PTHR11136">
    <property type="entry name" value="FOLYLPOLYGLUTAMATE SYNTHASE-RELATED"/>
    <property type="match status" value="1"/>
</dbReference>
<dbReference type="OrthoDB" id="5212574at2759"/>
<gene>
    <name evidence="8" type="ORF">CSIM01_12708</name>
</gene>
<dbReference type="GO" id="GO:0004326">
    <property type="term" value="F:tetrahydrofolylpolyglutamate synthase activity"/>
    <property type="evidence" value="ECO:0007669"/>
    <property type="project" value="InterPro"/>
</dbReference>
<dbReference type="NCBIfam" id="TIGR01499">
    <property type="entry name" value="folC"/>
    <property type="match status" value="1"/>
</dbReference>
<evidence type="ECO:0000256" key="7">
    <source>
        <dbReference type="SAM" id="MobiDB-lite"/>
    </source>
</evidence>
<name>A0A135T9L4_9PEZI</name>
<dbReference type="SUPFAM" id="SSF53623">
    <property type="entry name" value="MurD-like peptide ligases, catalytic domain"/>
    <property type="match status" value="1"/>
</dbReference>
<feature type="region of interest" description="Disordered" evidence="7">
    <location>
        <begin position="636"/>
        <end position="709"/>
    </location>
</feature>
<dbReference type="SUPFAM" id="SSF53244">
    <property type="entry name" value="MurD-like peptide ligases, peptide-binding domain"/>
    <property type="match status" value="1"/>
</dbReference>
<keyword evidence="3" id="KW-0479">Metal-binding</keyword>
<keyword evidence="9" id="KW-1185">Reference proteome</keyword>
<dbReference type="InterPro" id="IPR036565">
    <property type="entry name" value="Mur-like_cat_sf"/>
</dbReference>
<proteinExistence type="inferred from homology"/>
<dbReference type="PANTHER" id="PTHR11136:SF0">
    <property type="entry name" value="DIHYDROFOLATE SYNTHETASE-RELATED"/>
    <property type="match status" value="1"/>
</dbReference>
<dbReference type="EMBL" id="JFBX01000238">
    <property type="protein sequence ID" value="KXH44836.1"/>
    <property type="molecule type" value="Genomic_DNA"/>
</dbReference>
<organism evidence="8 9">
    <name type="scientific">Colletotrichum simmondsii</name>
    <dbReference type="NCBI Taxonomy" id="703756"/>
    <lineage>
        <taxon>Eukaryota</taxon>
        <taxon>Fungi</taxon>
        <taxon>Dikarya</taxon>
        <taxon>Ascomycota</taxon>
        <taxon>Pezizomycotina</taxon>
        <taxon>Sordariomycetes</taxon>
        <taxon>Hypocreomycetidae</taxon>
        <taxon>Glomerellales</taxon>
        <taxon>Glomerellaceae</taxon>
        <taxon>Colletotrichum</taxon>
        <taxon>Colletotrichum acutatum species complex</taxon>
    </lineage>
</organism>
<keyword evidence="6" id="KW-0460">Magnesium</keyword>
<dbReference type="Gene3D" id="3.40.1190.10">
    <property type="entry name" value="Mur-like, catalytic domain"/>
    <property type="match status" value="1"/>
</dbReference>
<evidence type="ECO:0000256" key="3">
    <source>
        <dbReference type="ARBA" id="ARBA00022723"/>
    </source>
</evidence>
<evidence type="ECO:0000256" key="1">
    <source>
        <dbReference type="ARBA" id="ARBA00008276"/>
    </source>
</evidence>
<accession>A0A135T9L4</accession>
<evidence type="ECO:0000313" key="9">
    <source>
        <dbReference type="Proteomes" id="UP000070328"/>
    </source>
</evidence>
<keyword evidence="4" id="KW-0547">Nucleotide-binding</keyword>
<comment type="caution">
    <text evidence="8">The sequence shown here is derived from an EMBL/GenBank/DDBJ whole genome shotgun (WGS) entry which is preliminary data.</text>
</comment>
<dbReference type="Proteomes" id="UP000070328">
    <property type="component" value="Unassembled WGS sequence"/>
</dbReference>
<dbReference type="AlphaFoldDB" id="A0A135T9L4"/>
<evidence type="ECO:0000313" key="8">
    <source>
        <dbReference type="EMBL" id="KXH44836.1"/>
    </source>
</evidence>
<reference evidence="8 9" key="1">
    <citation type="submission" date="2014-02" db="EMBL/GenBank/DDBJ databases">
        <title>The genome sequence of Colletotrichum simmondsii CBS122122.</title>
        <authorList>
            <person name="Baroncelli R."/>
            <person name="Thon M.R."/>
        </authorList>
    </citation>
    <scope>NUCLEOTIDE SEQUENCE [LARGE SCALE GENOMIC DNA]</scope>
    <source>
        <strain evidence="8 9">CBS122122</strain>
    </source>
</reference>
<evidence type="ECO:0000256" key="5">
    <source>
        <dbReference type="ARBA" id="ARBA00022840"/>
    </source>
</evidence>
<evidence type="ECO:0000256" key="4">
    <source>
        <dbReference type="ARBA" id="ARBA00022741"/>
    </source>
</evidence>
<comment type="similarity">
    <text evidence="1">Belongs to the folylpolyglutamate synthase family.</text>
</comment>
<dbReference type="GO" id="GO:0046872">
    <property type="term" value="F:metal ion binding"/>
    <property type="evidence" value="ECO:0007669"/>
    <property type="project" value="UniProtKB-KW"/>
</dbReference>
<dbReference type="Gene3D" id="3.90.190.20">
    <property type="entry name" value="Mur ligase, C-terminal domain"/>
    <property type="match status" value="1"/>
</dbReference>
<dbReference type="UniPathway" id="UPA00850"/>
<feature type="compositionally biased region" description="Low complexity" evidence="7">
    <location>
        <begin position="636"/>
        <end position="654"/>
    </location>
</feature>
<dbReference type="GO" id="GO:0005829">
    <property type="term" value="C:cytosol"/>
    <property type="evidence" value="ECO:0007669"/>
    <property type="project" value="TreeGrafter"/>
</dbReference>